<dbReference type="InterPro" id="IPR025110">
    <property type="entry name" value="AMP-bd_C"/>
</dbReference>
<dbReference type="PANTHER" id="PTHR43201">
    <property type="entry name" value="ACYL-COA SYNTHETASE"/>
    <property type="match status" value="1"/>
</dbReference>
<keyword evidence="2 5" id="KW-0436">Ligase</keyword>
<dbReference type="InterPro" id="IPR000873">
    <property type="entry name" value="AMP-dep_synth/lig_dom"/>
</dbReference>
<dbReference type="PANTHER" id="PTHR43201:SF5">
    <property type="entry name" value="MEDIUM-CHAIN ACYL-COA LIGASE ACSF2, MITOCHONDRIAL"/>
    <property type="match status" value="1"/>
</dbReference>
<feature type="domain" description="AMP-dependent synthetase/ligase" evidence="3">
    <location>
        <begin position="10"/>
        <end position="349"/>
    </location>
</feature>
<evidence type="ECO:0000313" key="5">
    <source>
        <dbReference type="EMBL" id="SHN75885.1"/>
    </source>
</evidence>
<dbReference type="InterPro" id="IPR042099">
    <property type="entry name" value="ANL_N_sf"/>
</dbReference>
<evidence type="ECO:0000256" key="2">
    <source>
        <dbReference type="ARBA" id="ARBA00022598"/>
    </source>
</evidence>
<evidence type="ECO:0000313" key="6">
    <source>
        <dbReference type="Proteomes" id="UP000184440"/>
    </source>
</evidence>
<gene>
    <name evidence="5" type="ORF">SAMN05443668_107406</name>
</gene>
<comment type="similarity">
    <text evidence="1">Belongs to the ATP-dependent AMP-binding enzyme family.</text>
</comment>
<dbReference type="InterPro" id="IPR045851">
    <property type="entry name" value="AMP-bd_C_sf"/>
</dbReference>
<evidence type="ECO:0000259" key="4">
    <source>
        <dbReference type="Pfam" id="PF13193"/>
    </source>
</evidence>
<keyword evidence="6" id="KW-1185">Reference proteome</keyword>
<dbReference type="Proteomes" id="UP000184440">
    <property type="component" value="Unassembled WGS sequence"/>
</dbReference>
<dbReference type="SUPFAM" id="SSF56801">
    <property type="entry name" value="Acetyl-CoA synthetase-like"/>
    <property type="match status" value="1"/>
</dbReference>
<dbReference type="STRING" id="134849.SAMN05443668_107406"/>
<name>A0A1M7TYX3_9ACTN</name>
<dbReference type="OrthoDB" id="9803968at2"/>
<dbReference type="EMBL" id="FRCS01000007">
    <property type="protein sequence ID" value="SHN75885.1"/>
    <property type="molecule type" value="Genomic_DNA"/>
</dbReference>
<dbReference type="Gene3D" id="3.30.300.30">
    <property type="match status" value="1"/>
</dbReference>
<organism evidence="5 6">
    <name type="scientific">Cryptosporangium aurantiacum</name>
    <dbReference type="NCBI Taxonomy" id="134849"/>
    <lineage>
        <taxon>Bacteria</taxon>
        <taxon>Bacillati</taxon>
        <taxon>Actinomycetota</taxon>
        <taxon>Actinomycetes</taxon>
        <taxon>Cryptosporangiales</taxon>
        <taxon>Cryptosporangiaceae</taxon>
        <taxon>Cryptosporangium</taxon>
    </lineage>
</organism>
<accession>A0A1M7TYX3</accession>
<sequence>MPTTVWGLVDTAARERPDSVVVADDRGRALTTVAFRTAAERVAAGLHAHGVAPGDTVSWQLPTTIEAAVLMAACARLGAVQNPIIPVFREREVRFIVEQVRPRLVVVPERWNGFGHGDLARSLGPDVLSTDPDVGLPVSDAEVPAPTDPGGSCRWIYYSSGTTAEPKGARHTDASVIAASNGVVDQFGLGPGDVYPIAWPLAHIGGVAMLVSALRTGARLVLFDRFDPQTTPERMAAHRPTVLGSATPFFHAYLAAQQRAGDRVLFPALRACVGGGAATPETVNQQVADVLGVRGVAGAWGLTEFPVATSETPDDDGVGTTVGRPARGVEVRVVDGELRLRGPQQFLGYVDATLDADAFDEDGWFRTGDVGTVGGGGRVRISGRRKDVIIRNAENISASEIEDVLLRCPGVADAAVVGIPDARTGERVRAVVVAEPGQHVTLEGLAEHCRKAGLARYKCPEDLLLVAELPRTPMGKVLKRELTR</sequence>
<dbReference type="AlphaFoldDB" id="A0A1M7TYX3"/>
<evidence type="ECO:0000256" key="1">
    <source>
        <dbReference type="ARBA" id="ARBA00006432"/>
    </source>
</evidence>
<dbReference type="Gene3D" id="3.40.50.12780">
    <property type="entry name" value="N-terminal domain of ligase-like"/>
    <property type="match status" value="1"/>
</dbReference>
<dbReference type="Pfam" id="PF00501">
    <property type="entry name" value="AMP-binding"/>
    <property type="match status" value="1"/>
</dbReference>
<dbReference type="GO" id="GO:0006631">
    <property type="term" value="P:fatty acid metabolic process"/>
    <property type="evidence" value="ECO:0007669"/>
    <property type="project" value="TreeGrafter"/>
</dbReference>
<reference evidence="5 6" key="1">
    <citation type="submission" date="2016-11" db="EMBL/GenBank/DDBJ databases">
        <authorList>
            <person name="Jaros S."/>
            <person name="Januszkiewicz K."/>
            <person name="Wedrychowicz H."/>
        </authorList>
    </citation>
    <scope>NUCLEOTIDE SEQUENCE [LARGE SCALE GENOMIC DNA]</scope>
    <source>
        <strain evidence="5 6">DSM 46144</strain>
    </source>
</reference>
<protein>
    <submittedName>
        <fullName evidence="5">Acyl-CoA synthetase (AMP-forming)/AMP-acid ligase II</fullName>
    </submittedName>
</protein>
<dbReference type="GO" id="GO:0031956">
    <property type="term" value="F:medium-chain fatty acid-CoA ligase activity"/>
    <property type="evidence" value="ECO:0007669"/>
    <property type="project" value="TreeGrafter"/>
</dbReference>
<evidence type="ECO:0000259" key="3">
    <source>
        <dbReference type="Pfam" id="PF00501"/>
    </source>
</evidence>
<proteinExistence type="inferred from homology"/>
<dbReference type="Pfam" id="PF13193">
    <property type="entry name" value="AMP-binding_C"/>
    <property type="match status" value="1"/>
</dbReference>
<feature type="domain" description="AMP-binding enzyme C-terminal" evidence="4">
    <location>
        <begin position="400"/>
        <end position="476"/>
    </location>
</feature>